<comment type="similarity">
    <text evidence="1 4">Belongs to the short-chain dehydrogenases/reductases (SDR) family.</text>
</comment>
<evidence type="ECO:0000256" key="3">
    <source>
        <dbReference type="ARBA" id="ARBA00023002"/>
    </source>
</evidence>
<accession>A0ABR2ZZJ6</accession>
<keyword evidence="3" id="KW-0560">Oxidoreductase</keyword>
<dbReference type="PRINTS" id="PR00081">
    <property type="entry name" value="GDHRDH"/>
</dbReference>
<protein>
    <recommendedName>
        <fullName evidence="7">Short-chain dehydrogenase/reductase SDR</fullName>
    </recommendedName>
</protein>
<dbReference type="InterPro" id="IPR036291">
    <property type="entry name" value="NAD(P)-bd_dom_sf"/>
</dbReference>
<sequence>MTKVAIVTGASSGIGRHTAIALSKEGWNVVIAARRNDPLQETKNLMNLDNPGRCLAVSGDVTQEAFVKNLFEETVKTFGRLDMLFNNAGTGHPQVPIEEIPLGDFENVLRVNLVAPFLCTQHAMRIFKSQSPPGGRIINNGSVSAYIPRPFAYGYTASKHGLTGLTKTTALEGRRFNISCTQINIGTAMTDMGGKMLNGALQPDGRVIPEPVMDVEPVIESIMTIARLPNEVTVLETTIIPTGMPFGGRG</sequence>
<dbReference type="CDD" id="cd05233">
    <property type="entry name" value="SDR_c"/>
    <property type="match status" value="1"/>
</dbReference>
<dbReference type="PROSITE" id="PS00061">
    <property type="entry name" value="ADH_SHORT"/>
    <property type="match status" value="1"/>
</dbReference>
<dbReference type="Proteomes" id="UP001437256">
    <property type="component" value="Unassembled WGS sequence"/>
</dbReference>
<dbReference type="PANTHER" id="PTHR43669:SF3">
    <property type="entry name" value="ALCOHOL DEHYDROGENASE, PUTATIVE (AFU_ORTHOLOGUE AFUA_3G03445)-RELATED"/>
    <property type="match status" value="1"/>
</dbReference>
<evidence type="ECO:0000313" key="5">
    <source>
        <dbReference type="EMBL" id="KAL0066204.1"/>
    </source>
</evidence>
<dbReference type="PRINTS" id="PR00080">
    <property type="entry name" value="SDRFAMILY"/>
</dbReference>
<organism evidence="5 6">
    <name type="scientific">Marasmius tenuissimus</name>
    <dbReference type="NCBI Taxonomy" id="585030"/>
    <lineage>
        <taxon>Eukaryota</taxon>
        <taxon>Fungi</taxon>
        <taxon>Dikarya</taxon>
        <taxon>Basidiomycota</taxon>
        <taxon>Agaricomycotina</taxon>
        <taxon>Agaricomycetes</taxon>
        <taxon>Agaricomycetidae</taxon>
        <taxon>Agaricales</taxon>
        <taxon>Marasmiineae</taxon>
        <taxon>Marasmiaceae</taxon>
        <taxon>Marasmius</taxon>
    </lineage>
</organism>
<proteinExistence type="inferred from homology"/>
<keyword evidence="6" id="KW-1185">Reference proteome</keyword>
<evidence type="ECO:0000256" key="2">
    <source>
        <dbReference type="ARBA" id="ARBA00022857"/>
    </source>
</evidence>
<evidence type="ECO:0000313" key="6">
    <source>
        <dbReference type="Proteomes" id="UP001437256"/>
    </source>
</evidence>
<evidence type="ECO:0000256" key="4">
    <source>
        <dbReference type="RuleBase" id="RU000363"/>
    </source>
</evidence>
<dbReference type="SUPFAM" id="SSF51735">
    <property type="entry name" value="NAD(P)-binding Rossmann-fold domains"/>
    <property type="match status" value="1"/>
</dbReference>
<dbReference type="Gene3D" id="3.40.50.720">
    <property type="entry name" value="NAD(P)-binding Rossmann-like Domain"/>
    <property type="match status" value="1"/>
</dbReference>
<dbReference type="EMBL" id="JBBXMP010000038">
    <property type="protein sequence ID" value="KAL0066204.1"/>
    <property type="molecule type" value="Genomic_DNA"/>
</dbReference>
<dbReference type="InterPro" id="IPR002347">
    <property type="entry name" value="SDR_fam"/>
</dbReference>
<dbReference type="PANTHER" id="PTHR43669">
    <property type="entry name" value="5-KETO-D-GLUCONATE 5-REDUCTASE"/>
    <property type="match status" value="1"/>
</dbReference>
<dbReference type="Pfam" id="PF00106">
    <property type="entry name" value="adh_short"/>
    <property type="match status" value="1"/>
</dbReference>
<reference evidence="5 6" key="1">
    <citation type="submission" date="2024-05" db="EMBL/GenBank/DDBJ databases">
        <title>A draft genome resource for the thread blight pathogen Marasmius tenuissimus strain MS-2.</title>
        <authorList>
            <person name="Yulfo-Soto G.E."/>
            <person name="Baruah I.K."/>
            <person name="Amoako-Attah I."/>
            <person name="Bukari Y."/>
            <person name="Meinhardt L.W."/>
            <person name="Bailey B.A."/>
            <person name="Cohen S.P."/>
        </authorList>
    </citation>
    <scope>NUCLEOTIDE SEQUENCE [LARGE SCALE GENOMIC DNA]</scope>
    <source>
        <strain evidence="5 6">MS-2</strain>
    </source>
</reference>
<evidence type="ECO:0008006" key="7">
    <source>
        <dbReference type="Google" id="ProtNLM"/>
    </source>
</evidence>
<comment type="caution">
    <text evidence="5">The sequence shown here is derived from an EMBL/GenBank/DDBJ whole genome shotgun (WGS) entry which is preliminary data.</text>
</comment>
<dbReference type="InterPro" id="IPR020904">
    <property type="entry name" value="Sc_DH/Rdtase_CS"/>
</dbReference>
<gene>
    <name evidence="5" type="ORF">AAF712_006829</name>
</gene>
<name>A0ABR2ZZJ6_9AGAR</name>
<keyword evidence="2" id="KW-0521">NADP</keyword>
<evidence type="ECO:0000256" key="1">
    <source>
        <dbReference type="ARBA" id="ARBA00006484"/>
    </source>
</evidence>